<dbReference type="Proteomes" id="UP000748752">
    <property type="component" value="Unassembled WGS sequence"/>
</dbReference>
<accession>A0ABS1CJL6</accession>
<name>A0ABS1CJL6_9GAMM</name>
<comment type="caution">
    <text evidence="1">The sequence shown here is derived from an EMBL/GenBank/DDBJ whole genome shotgun (WGS) entry which is preliminary data.</text>
</comment>
<organism evidence="1 2">
    <name type="scientific">Thiohalocapsa halophila</name>
    <dbReference type="NCBI Taxonomy" id="69359"/>
    <lineage>
        <taxon>Bacteria</taxon>
        <taxon>Pseudomonadati</taxon>
        <taxon>Pseudomonadota</taxon>
        <taxon>Gammaproteobacteria</taxon>
        <taxon>Chromatiales</taxon>
        <taxon>Chromatiaceae</taxon>
        <taxon>Thiohalocapsa</taxon>
    </lineage>
</organism>
<gene>
    <name evidence="1" type="ORF">CKO31_15505</name>
</gene>
<reference evidence="1 2" key="1">
    <citation type="journal article" date="2020" name="Microorganisms">
        <title>Osmotic Adaptation and Compatible Solute Biosynthesis of Phototrophic Bacteria as Revealed from Genome Analyses.</title>
        <authorList>
            <person name="Imhoff J.F."/>
            <person name="Rahn T."/>
            <person name="Kunzel S."/>
            <person name="Keller A."/>
            <person name="Neulinger S.C."/>
        </authorList>
    </citation>
    <scope>NUCLEOTIDE SEQUENCE [LARGE SCALE GENOMIC DNA]</scope>
    <source>
        <strain evidence="1 2">DSM 6210</strain>
    </source>
</reference>
<keyword evidence="2" id="KW-1185">Reference proteome</keyword>
<evidence type="ECO:0000313" key="2">
    <source>
        <dbReference type="Proteomes" id="UP000748752"/>
    </source>
</evidence>
<proteinExistence type="predicted"/>
<dbReference type="EMBL" id="NRRV01000040">
    <property type="protein sequence ID" value="MBK1632116.1"/>
    <property type="molecule type" value="Genomic_DNA"/>
</dbReference>
<evidence type="ECO:0000313" key="1">
    <source>
        <dbReference type="EMBL" id="MBK1632116.1"/>
    </source>
</evidence>
<protein>
    <submittedName>
        <fullName evidence="1">Uncharacterized protein</fullName>
    </submittedName>
</protein>
<sequence length="66" mass="6846">MQEATGVVFRHALGAQKKGSESFIFVLGHTAVKGSTPVAVTAALALRLTGGNMDPARRGITVESVH</sequence>